<gene>
    <name evidence="3" type="ORF">HYFRA_00009695</name>
</gene>
<name>A0A9N9KRI8_9HELO</name>
<dbReference type="PANTHER" id="PTHR34502">
    <property type="entry name" value="DUF6594 DOMAIN-CONTAINING PROTEIN-RELATED"/>
    <property type="match status" value="1"/>
</dbReference>
<feature type="transmembrane region" description="Helical" evidence="1">
    <location>
        <begin position="243"/>
        <end position="262"/>
    </location>
</feature>
<evidence type="ECO:0000313" key="3">
    <source>
        <dbReference type="EMBL" id="CAG8952589.1"/>
    </source>
</evidence>
<dbReference type="OrthoDB" id="5342093at2759"/>
<dbReference type="AlphaFoldDB" id="A0A9N9KRI8"/>
<dbReference type="Pfam" id="PF20237">
    <property type="entry name" value="DUF6594"/>
    <property type="match status" value="1"/>
</dbReference>
<accession>A0A9N9KRI8</accession>
<feature type="domain" description="DUF6594" evidence="2">
    <location>
        <begin position="9"/>
        <end position="280"/>
    </location>
</feature>
<comment type="caution">
    <text evidence="3">The sequence shown here is derived from an EMBL/GenBank/DDBJ whole genome shotgun (WGS) entry which is preliminary data.</text>
</comment>
<keyword evidence="1" id="KW-0812">Transmembrane</keyword>
<evidence type="ECO:0000313" key="4">
    <source>
        <dbReference type="Proteomes" id="UP000696280"/>
    </source>
</evidence>
<keyword evidence="1" id="KW-0472">Membrane</keyword>
<keyword evidence="4" id="KW-1185">Reference proteome</keyword>
<evidence type="ECO:0000259" key="2">
    <source>
        <dbReference type="Pfam" id="PF20237"/>
    </source>
</evidence>
<keyword evidence="1" id="KW-1133">Transmembrane helix</keyword>
<organism evidence="3 4">
    <name type="scientific">Hymenoscyphus fraxineus</name>
    <dbReference type="NCBI Taxonomy" id="746836"/>
    <lineage>
        <taxon>Eukaryota</taxon>
        <taxon>Fungi</taxon>
        <taxon>Dikarya</taxon>
        <taxon>Ascomycota</taxon>
        <taxon>Pezizomycotina</taxon>
        <taxon>Leotiomycetes</taxon>
        <taxon>Helotiales</taxon>
        <taxon>Helotiaceae</taxon>
        <taxon>Hymenoscyphus</taxon>
    </lineage>
</organism>
<proteinExistence type="predicted"/>
<dbReference type="Proteomes" id="UP000696280">
    <property type="component" value="Unassembled WGS sequence"/>
</dbReference>
<feature type="transmembrane region" description="Helical" evidence="1">
    <location>
        <begin position="213"/>
        <end position="236"/>
    </location>
</feature>
<dbReference type="InterPro" id="IPR046529">
    <property type="entry name" value="DUF6594"/>
</dbReference>
<evidence type="ECO:0000256" key="1">
    <source>
        <dbReference type="SAM" id="Phobius"/>
    </source>
</evidence>
<reference evidence="3" key="1">
    <citation type="submission" date="2021-07" db="EMBL/GenBank/DDBJ databases">
        <authorList>
            <person name="Durling M."/>
        </authorList>
    </citation>
    <scope>NUCLEOTIDE SEQUENCE</scope>
</reference>
<dbReference type="EMBL" id="CAJVRL010000046">
    <property type="protein sequence ID" value="CAG8952589.1"/>
    <property type="molecule type" value="Genomic_DNA"/>
</dbReference>
<protein>
    <recommendedName>
        <fullName evidence="2">DUF6594 domain-containing protein</fullName>
    </recommendedName>
</protein>
<sequence>MPESLIEGYPKLACHMGDCPDSSIFRRFGALNSKNLLYLQAELVHLEEKLQALEEADSNSPVGNASDYSRDWYWLENSIDEDNSQQLETVLRIREKLKEYNDAVIQQAVLLGFSPPRAHDLQSLRDWIQRPQMGNYPLIGADRHTWGSLDSPIDPQTDLITLAPPTHNDIFTHWFFETIIPLLHRLPYAWSRAKEPDVESGIIMYRDEKMQRYTAFLTTVVASLLPTVAIVVLYCVQEMRVRLGLIVGFTMVFTACLVVFTAGRRGEVFAASSAFAAVQVVFVSTQQWVG</sequence>
<dbReference type="PANTHER" id="PTHR34502:SF5">
    <property type="entry name" value="DUF6594 DOMAIN-CONTAINING PROTEIN"/>
    <property type="match status" value="1"/>
</dbReference>